<reference evidence="1 2" key="1">
    <citation type="journal article" date="2019" name="Commun. Biol.">
        <title>The bagworm genome reveals a unique fibroin gene that provides high tensile strength.</title>
        <authorList>
            <person name="Kono N."/>
            <person name="Nakamura H."/>
            <person name="Ohtoshi R."/>
            <person name="Tomita M."/>
            <person name="Numata K."/>
            <person name="Arakawa K."/>
        </authorList>
    </citation>
    <scope>NUCLEOTIDE SEQUENCE [LARGE SCALE GENOMIC DNA]</scope>
</reference>
<keyword evidence="2" id="KW-1185">Reference proteome</keyword>
<gene>
    <name evidence="1" type="ORF">EVAR_11880_1</name>
</gene>
<dbReference type="EMBL" id="BGZK01000139">
    <property type="protein sequence ID" value="GBP22364.1"/>
    <property type="molecule type" value="Genomic_DNA"/>
</dbReference>
<dbReference type="AlphaFoldDB" id="A0A4C1U8V3"/>
<dbReference type="OrthoDB" id="10050074at2759"/>
<evidence type="ECO:0000313" key="1">
    <source>
        <dbReference type="EMBL" id="GBP22364.1"/>
    </source>
</evidence>
<proteinExistence type="predicted"/>
<accession>A0A4C1U8V3</accession>
<name>A0A4C1U8V3_EUMVA</name>
<comment type="caution">
    <text evidence="1">The sequence shown here is derived from an EMBL/GenBank/DDBJ whole genome shotgun (WGS) entry which is preliminary data.</text>
</comment>
<dbReference type="Proteomes" id="UP000299102">
    <property type="component" value="Unassembled WGS sequence"/>
</dbReference>
<sequence length="114" mass="13060">MPRLCSHRPDCIKRPSSHSKILVEERQTHSGTSTSFFFNRDLELSTISKYMKDTSERFFSIAINHPKPLISSAASYKAPPANHFIRRPRNVFTDPTTTKVEKLNNALKALEELE</sequence>
<protein>
    <submittedName>
        <fullName evidence="1">Uncharacterized protein</fullName>
    </submittedName>
</protein>
<organism evidence="1 2">
    <name type="scientific">Eumeta variegata</name>
    <name type="common">Bagworm moth</name>
    <name type="synonym">Eumeta japonica</name>
    <dbReference type="NCBI Taxonomy" id="151549"/>
    <lineage>
        <taxon>Eukaryota</taxon>
        <taxon>Metazoa</taxon>
        <taxon>Ecdysozoa</taxon>
        <taxon>Arthropoda</taxon>
        <taxon>Hexapoda</taxon>
        <taxon>Insecta</taxon>
        <taxon>Pterygota</taxon>
        <taxon>Neoptera</taxon>
        <taxon>Endopterygota</taxon>
        <taxon>Lepidoptera</taxon>
        <taxon>Glossata</taxon>
        <taxon>Ditrysia</taxon>
        <taxon>Tineoidea</taxon>
        <taxon>Psychidae</taxon>
        <taxon>Oiketicinae</taxon>
        <taxon>Eumeta</taxon>
    </lineage>
</organism>
<evidence type="ECO:0000313" key="2">
    <source>
        <dbReference type="Proteomes" id="UP000299102"/>
    </source>
</evidence>